<dbReference type="InterPro" id="IPR050088">
    <property type="entry name" value="IspD/TarI_cytidylyltransf_bact"/>
</dbReference>
<keyword evidence="5 7" id="KW-0548">Nucleotidyltransferase</keyword>
<dbReference type="InterPro" id="IPR018294">
    <property type="entry name" value="ISPD_synthase_CS"/>
</dbReference>
<dbReference type="UniPathway" id="UPA00056">
    <property type="reaction ID" value="UER00093"/>
</dbReference>
<evidence type="ECO:0000313" key="9">
    <source>
        <dbReference type="Proteomes" id="UP000178885"/>
    </source>
</evidence>
<keyword evidence="4 7" id="KW-0808">Transferase</keyword>
<evidence type="ECO:0000256" key="6">
    <source>
        <dbReference type="ARBA" id="ARBA00023229"/>
    </source>
</evidence>
<dbReference type="GO" id="GO:0050518">
    <property type="term" value="F:2-C-methyl-D-erythritol 4-phosphate cytidylyltransferase activity"/>
    <property type="evidence" value="ECO:0007669"/>
    <property type="project" value="UniProtKB-UniRule"/>
</dbReference>
<dbReference type="FunFam" id="3.90.550.10:FF:000003">
    <property type="entry name" value="2-C-methyl-D-erythritol 4-phosphate cytidylyltransferase"/>
    <property type="match status" value="1"/>
</dbReference>
<evidence type="ECO:0000256" key="1">
    <source>
        <dbReference type="ARBA" id="ARBA00001282"/>
    </source>
</evidence>
<protein>
    <recommendedName>
        <fullName evidence="7">2-C-methyl-D-erythritol 4-phosphate cytidylyltransferase</fullName>
        <ecNumber evidence="7">2.7.7.60</ecNumber>
    </recommendedName>
    <alternativeName>
        <fullName evidence="7">4-diphosphocytidyl-2C-methyl-D-erythritol synthase</fullName>
    </alternativeName>
    <alternativeName>
        <fullName evidence="7">MEP cytidylyltransferase</fullName>
        <shortName evidence="7">MCT</shortName>
    </alternativeName>
</protein>
<evidence type="ECO:0000256" key="4">
    <source>
        <dbReference type="ARBA" id="ARBA00022679"/>
    </source>
</evidence>
<comment type="pathway">
    <text evidence="2 7">Isoprenoid biosynthesis; isopentenyl diphosphate biosynthesis via DXP pathway; isopentenyl diphosphate from 1-deoxy-D-xylulose 5-phosphate: step 2/6.</text>
</comment>
<feature type="site" description="Positions MEP for the nucleophilic attack" evidence="7">
    <location>
        <position position="143"/>
    </location>
</feature>
<organism evidence="8 9">
    <name type="scientific">Candidatus Muproteobacteria bacterium RBG_16_65_34</name>
    <dbReference type="NCBI Taxonomy" id="1817760"/>
    <lineage>
        <taxon>Bacteria</taxon>
        <taxon>Pseudomonadati</taxon>
        <taxon>Pseudomonadota</taxon>
        <taxon>Candidatus Muproteobacteria</taxon>
    </lineage>
</organism>
<dbReference type="AlphaFoldDB" id="A0A1F6TK44"/>
<name>A0A1F6TK44_9PROT</name>
<dbReference type="SUPFAM" id="SSF53448">
    <property type="entry name" value="Nucleotide-diphospho-sugar transferases"/>
    <property type="match status" value="1"/>
</dbReference>
<dbReference type="PANTHER" id="PTHR32125">
    <property type="entry name" value="2-C-METHYL-D-ERYTHRITOL 4-PHOSPHATE CYTIDYLYLTRANSFERASE, CHLOROPLASTIC"/>
    <property type="match status" value="1"/>
</dbReference>
<comment type="similarity">
    <text evidence="3 7">Belongs to the IspD/TarI cytidylyltransferase family. IspD subfamily.</text>
</comment>
<evidence type="ECO:0000256" key="2">
    <source>
        <dbReference type="ARBA" id="ARBA00004787"/>
    </source>
</evidence>
<comment type="catalytic activity">
    <reaction evidence="1 7">
        <text>2-C-methyl-D-erythritol 4-phosphate + CTP + H(+) = 4-CDP-2-C-methyl-D-erythritol + diphosphate</text>
        <dbReference type="Rhea" id="RHEA:13429"/>
        <dbReference type="ChEBI" id="CHEBI:15378"/>
        <dbReference type="ChEBI" id="CHEBI:33019"/>
        <dbReference type="ChEBI" id="CHEBI:37563"/>
        <dbReference type="ChEBI" id="CHEBI:57823"/>
        <dbReference type="ChEBI" id="CHEBI:58262"/>
        <dbReference type="EC" id="2.7.7.60"/>
    </reaction>
</comment>
<comment type="caution">
    <text evidence="8">The sequence shown here is derived from an EMBL/GenBank/DDBJ whole genome shotgun (WGS) entry which is preliminary data.</text>
</comment>
<dbReference type="Gene3D" id="3.90.550.10">
    <property type="entry name" value="Spore Coat Polysaccharide Biosynthesis Protein SpsA, Chain A"/>
    <property type="match status" value="1"/>
</dbReference>
<dbReference type="HAMAP" id="MF_00108">
    <property type="entry name" value="IspD"/>
    <property type="match status" value="1"/>
</dbReference>
<dbReference type="EMBL" id="MFSU01000104">
    <property type="protein sequence ID" value="OGI45481.1"/>
    <property type="molecule type" value="Genomic_DNA"/>
</dbReference>
<evidence type="ECO:0000256" key="7">
    <source>
        <dbReference type="HAMAP-Rule" id="MF_00108"/>
    </source>
</evidence>
<reference evidence="8 9" key="1">
    <citation type="journal article" date="2016" name="Nat. Commun.">
        <title>Thousands of microbial genomes shed light on interconnected biogeochemical processes in an aquifer system.</title>
        <authorList>
            <person name="Anantharaman K."/>
            <person name="Brown C.T."/>
            <person name="Hug L.A."/>
            <person name="Sharon I."/>
            <person name="Castelle C.J."/>
            <person name="Probst A.J."/>
            <person name="Thomas B.C."/>
            <person name="Singh A."/>
            <person name="Wilkins M.J."/>
            <person name="Karaoz U."/>
            <person name="Brodie E.L."/>
            <person name="Williams K.H."/>
            <person name="Hubbard S.S."/>
            <person name="Banfield J.F."/>
        </authorList>
    </citation>
    <scope>NUCLEOTIDE SEQUENCE [LARGE SCALE GENOMIC DNA]</scope>
</reference>
<dbReference type="Pfam" id="PF01128">
    <property type="entry name" value="IspD"/>
    <property type="match status" value="1"/>
</dbReference>
<dbReference type="GO" id="GO:0019288">
    <property type="term" value="P:isopentenyl diphosphate biosynthetic process, methylerythritol 4-phosphate pathway"/>
    <property type="evidence" value="ECO:0007669"/>
    <property type="project" value="UniProtKB-UniRule"/>
</dbReference>
<dbReference type="InterPro" id="IPR029044">
    <property type="entry name" value="Nucleotide-diphossugar_trans"/>
</dbReference>
<sequence length="220" mass="24006">MRTATPKQYLPLSGRPVLWHTLARLCAYPRLEGVMLGVSAQDAYWPGLSEDCSRLPRFLGTYTGGATRAHTVLNGLRSLTARAPARDWVLVHDAVRPCLRHADIDKLIAAVGEDDNGGLLALPISDTIKRADADDRAVETVSREGLWRAYTPQMFRIGQLAGALERALERGGEVTDEAAAMEAAGFAPRLVAGCADNIKITLPEDMALAELFLKRQSEER</sequence>
<dbReference type="EC" id="2.7.7.60" evidence="7"/>
<evidence type="ECO:0000256" key="3">
    <source>
        <dbReference type="ARBA" id="ARBA00009789"/>
    </source>
</evidence>
<dbReference type="Proteomes" id="UP000178885">
    <property type="component" value="Unassembled WGS sequence"/>
</dbReference>
<dbReference type="CDD" id="cd02516">
    <property type="entry name" value="CDP-ME_synthetase"/>
    <property type="match status" value="1"/>
</dbReference>
<accession>A0A1F6TK44</accession>
<dbReference type="STRING" id="1817760.A2151_09580"/>
<comment type="function">
    <text evidence="7">Catalyzes the formation of 4-diphosphocytidyl-2-C-methyl-D-erythritol from CTP and 2-C-methyl-D-erythritol 4-phosphate (MEP).</text>
</comment>
<evidence type="ECO:0000313" key="8">
    <source>
        <dbReference type="EMBL" id="OGI45481.1"/>
    </source>
</evidence>
<dbReference type="InterPro" id="IPR034683">
    <property type="entry name" value="IspD/TarI"/>
</dbReference>
<gene>
    <name evidence="7" type="primary">ispD</name>
    <name evidence="8" type="ORF">A2151_09580</name>
</gene>
<dbReference type="NCBIfam" id="TIGR00453">
    <property type="entry name" value="ispD"/>
    <property type="match status" value="1"/>
</dbReference>
<feature type="site" description="Positions MEP for the nucleophilic attack" evidence="7">
    <location>
        <position position="199"/>
    </location>
</feature>
<proteinExistence type="inferred from homology"/>
<dbReference type="PROSITE" id="PS01295">
    <property type="entry name" value="ISPD"/>
    <property type="match status" value="1"/>
</dbReference>
<dbReference type="InterPro" id="IPR001228">
    <property type="entry name" value="IspD"/>
</dbReference>
<evidence type="ECO:0000256" key="5">
    <source>
        <dbReference type="ARBA" id="ARBA00022695"/>
    </source>
</evidence>
<feature type="site" description="Transition state stabilizer" evidence="7">
    <location>
        <position position="7"/>
    </location>
</feature>
<comment type="caution">
    <text evidence="7">Lacks conserved residue(s) required for the propagation of feature annotation.</text>
</comment>
<keyword evidence="6 7" id="KW-0414">Isoprene biosynthesis</keyword>
<dbReference type="PANTHER" id="PTHR32125:SF4">
    <property type="entry name" value="2-C-METHYL-D-ERYTHRITOL 4-PHOSPHATE CYTIDYLYLTRANSFERASE, CHLOROPLASTIC"/>
    <property type="match status" value="1"/>
</dbReference>